<dbReference type="InterPro" id="IPR050320">
    <property type="entry name" value="N5-glutamine_MTase"/>
</dbReference>
<dbReference type="RefSeq" id="WP_176067233.1">
    <property type="nucleotide sequence ID" value="NZ_JABWMJ010000002.1"/>
</dbReference>
<organism evidence="4 5">
    <name type="scientific">Piscinibacter koreensis</name>
    <dbReference type="NCBI Taxonomy" id="2742824"/>
    <lineage>
        <taxon>Bacteria</taxon>
        <taxon>Pseudomonadati</taxon>
        <taxon>Pseudomonadota</taxon>
        <taxon>Betaproteobacteria</taxon>
        <taxon>Burkholderiales</taxon>
        <taxon>Sphaerotilaceae</taxon>
        <taxon>Piscinibacter</taxon>
    </lineage>
</organism>
<proteinExistence type="predicted"/>
<dbReference type="GO" id="GO:0032259">
    <property type="term" value="P:methylation"/>
    <property type="evidence" value="ECO:0007669"/>
    <property type="project" value="UniProtKB-KW"/>
</dbReference>
<dbReference type="SUPFAM" id="SSF53335">
    <property type="entry name" value="S-adenosyl-L-methionine-dependent methyltransferases"/>
    <property type="match status" value="1"/>
</dbReference>
<gene>
    <name evidence="4" type="ORF">HQN59_06500</name>
</gene>
<dbReference type="InterPro" id="IPR007848">
    <property type="entry name" value="Small_mtfrase_dom"/>
</dbReference>
<dbReference type="InterPro" id="IPR002052">
    <property type="entry name" value="DNA_methylase_N6_adenine_CS"/>
</dbReference>
<dbReference type="EMBL" id="JABWMJ010000002">
    <property type="protein sequence ID" value="NUZ05410.1"/>
    <property type="molecule type" value="Genomic_DNA"/>
</dbReference>
<reference evidence="4 5" key="1">
    <citation type="submission" date="2020-06" db="EMBL/GenBank/DDBJ databases">
        <title>Schlegella sp. ID0723 isolated from air conditioner.</title>
        <authorList>
            <person name="Kim D.Y."/>
            <person name="Kim D.-U."/>
        </authorList>
    </citation>
    <scope>NUCLEOTIDE SEQUENCE [LARGE SCALE GENOMIC DNA]</scope>
    <source>
        <strain evidence="4 5">ID0723</strain>
    </source>
</reference>
<dbReference type="Pfam" id="PF05175">
    <property type="entry name" value="MTS"/>
    <property type="match status" value="1"/>
</dbReference>
<keyword evidence="2" id="KW-0949">S-adenosyl-L-methionine</keyword>
<sequence>MKPADAASLAPRDAALLRLGKALKARGYRFTTVTPATHARVNGRPGNARARSVEDVFGWSRPFEAELLPADLLAPMQEAGVIDDTGDGLRSRLRASTLGSDLFFHSAYPTEAADAVFFGPDTYRFAAALERHIEQNPTPRGRALDVGCGSGAGAVVIARAWPDAEVLATDINAEALRLTSINARLAGVTNLATRHSDLLAAVDGGLDLVVANPPYLLDPGERQYRHGGGASGEGLSLRIVDAAVDKLAPGGTLLLYTGVAIQGGVDRFGELLASRLAGRPATWRYRELDPDVFGEELLEPAYAHADRIAAVLLTLTLAR</sequence>
<comment type="caution">
    <text evidence="4">The sequence shown here is derived from an EMBL/GenBank/DDBJ whole genome shotgun (WGS) entry which is preliminary data.</text>
</comment>
<evidence type="ECO:0000259" key="3">
    <source>
        <dbReference type="Pfam" id="PF05175"/>
    </source>
</evidence>
<evidence type="ECO:0000256" key="2">
    <source>
        <dbReference type="ARBA" id="ARBA00022691"/>
    </source>
</evidence>
<dbReference type="PROSITE" id="PS00092">
    <property type="entry name" value="N6_MTASE"/>
    <property type="match status" value="1"/>
</dbReference>
<dbReference type="PANTHER" id="PTHR18895:SF74">
    <property type="entry name" value="MTRF1L RELEASE FACTOR GLUTAMINE METHYLTRANSFERASE"/>
    <property type="match status" value="1"/>
</dbReference>
<evidence type="ECO:0000313" key="4">
    <source>
        <dbReference type="EMBL" id="NUZ05410.1"/>
    </source>
</evidence>
<dbReference type="PANTHER" id="PTHR18895">
    <property type="entry name" value="HEMK METHYLTRANSFERASE"/>
    <property type="match status" value="1"/>
</dbReference>
<dbReference type="GO" id="GO:0003676">
    <property type="term" value="F:nucleic acid binding"/>
    <property type="evidence" value="ECO:0007669"/>
    <property type="project" value="InterPro"/>
</dbReference>
<keyword evidence="1 4" id="KW-0489">Methyltransferase</keyword>
<dbReference type="InterPro" id="IPR029063">
    <property type="entry name" value="SAM-dependent_MTases_sf"/>
</dbReference>
<keyword evidence="4" id="KW-0808">Transferase</keyword>
<accession>A0A7Y6NLI0</accession>
<dbReference type="Gene3D" id="3.40.50.150">
    <property type="entry name" value="Vaccinia Virus protein VP39"/>
    <property type="match status" value="1"/>
</dbReference>
<evidence type="ECO:0000313" key="5">
    <source>
        <dbReference type="Proteomes" id="UP000529637"/>
    </source>
</evidence>
<dbReference type="AlphaFoldDB" id="A0A7Y6NLI0"/>
<keyword evidence="5" id="KW-1185">Reference proteome</keyword>
<dbReference type="Proteomes" id="UP000529637">
    <property type="component" value="Unassembled WGS sequence"/>
</dbReference>
<name>A0A7Y6NLI0_9BURK</name>
<evidence type="ECO:0000256" key="1">
    <source>
        <dbReference type="ARBA" id="ARBA00022603"/>
    </source>
</evidence>
<dbReference type="GO" id="GO:0036009">
    <property type="term" value="F:protein-glutamine N-methyltransferase activity"/>
    <property type="evidence" value="ECO:0007669"/>
    <property type="project" value="TreeGrafter"/>
</dbReference>
<dbReference type="CDD" id="cd02440">
    <property type="entry name" value="AdoMet_MTases"/>
    <property type="match status" value="1"/>
</dbReference>
<protein>
    <submittedName>
        <fullName evidence="4">Class I SAM-dependent methyltransferase</fullName>
    </submittedName>
</protein>
<feature type="domain" description="Methyltransferase small" evidence="3">
    <location>
        <begin position="129"/>
        <end position="255"/>
    </location>
</feature>